<dbReference type="InterPro" id="IPR011009">
    <property type="entry name" value="Kinase-like_dom_sf"/>
</dbReference>
<keyword evidence="4 7" id="KW-0547">Nucleotide-binding</keyword>
<keyword evidence="8" id="KW-0812">Transmembrane</keyword>
<dbReference type="Proteomes" id="UP001595767">
    <property type="component" value="Unassembled WGS sequence"/>
</dbReference>
<keyword evidence="8" id="KW-0472">Membrane</keyword>
<dbReference type="EC" id="2.7.11.1" evidence="1"/>
<dbReference type="PANTHER" id="PTHR43289:SF6">
    <property type="entry name" value="SERINE_THREONINE-PROTEIN KINASE NEKL-3"/>
    <property type="match status" value="1"/>
</dbReference>
<evidence type="ECO:0000313" key="11">
    <source>
        <dbReference type="Proteomes" id="UP001595767"/>
    </source>
</evidence>
<dbReference type="Gene3D" id="3.30.200.20">
    <property type="entry name" value="Phosphorylase Kinase, domain 1"/>
    <property type="match status" value="1"/>
</dbReference>
<evidence type="ECO:0000256" key="7">
    <source>
        <dbReference type="PROSITE-ProRule" id="PRU10141"/>
    </source>
</evidence>
<dbReference type="PROSITE" id="PS50011">
    <property type="entry name" value="PROTEIN_KINASE_DOM"/>
    <property type="match status" value="1"/>
</dbReference>
<dbReference type="RefSeq" id="WP_378547507.1">
    <property type="nucleotide sequence ID" value="NZ_JBHSBA010000003.1"/>
</dbReference>
<evidence type="ECO:0000256" key="8">
    <source>
        <dbReference type="SAM" id="Phobius"/>
    </source>
</evidence>
<feature type="transmembrane region" description="Helical" evidence="8">
    <location>
        <begin position="356"/>
        <end position="376"/>
    </location>
</feature>
<proteinExistence type="predicted"/>
<protein>
    <recommendedName>
        <fullName evidence="1">non-specific serine/threonine protein kinase</fullName>
        <ecNumber evidence="1">2.7.11.1</ecNumber>
    </recommendedName>
</protein>
<dbReference type="Gene3D" id="1.10.510.10">
    <property type="entry name" value="Transferase(Phosphotransferase) domain 1"/>
    <property type="match status" value="1"/>
</dbReference>
<feature type="domain" description="Protein kinase" evidence="9">
    <location>
        <begin position="13"/>
        <end position="280"/>
    </location>
</feature>
<keyword evidence="6 7" id="KW-0067">ATP-binding</keyword>
<evidence type="ECO:0000256" key="4">
    <source>
        <dbReference type="ARBA" id="ARBA00022741"/>
    </source>
</evidence>
<dbReference type="GO" id="GO:0016301">
    <property type="term" value="F:kinase activity"/>
    <property type="evidence" value="ECO:0007669"/>
    <property type="project" value="UniProtKB-KW"/>
</dbReference>
<dbReference type="SUPFAM" id="SSF56112">
    <property type="entry name" value="Protein kinase-like (PK-like)"/>
    <property type="match status" value="1"/>
</dbReference>
<accession>A0ABV8L2L7</accession>
<reference evidence="11" key="1">
    <citation type="journal article" date="2019" name="Int. J. Syst. Evol. Microbiol.">
        <title>The Global Catalogue of Microorganisms (GCM) 10K type strain sequencing project: providing services to taxonomists for standard genome sequencing and annotation.</title>
        <authorList>
            <consortium name="The Broad Institute Genomics Platform"/>
            <consortium name="The Broad Institute Genome Sequencing Center for Infectious Disease"/>
            <person name="Wu L."/>
            <person name="Ma J."/>
        </authorList>
    </citation>
    <scope>NUCLEOTIDE SEQUENCE [LARGE SCALE GENOMIC DNA]</scope>
    <source>
        <strain evidence="11">CGMCC 4.7204</strain>
    </source>
</reference>
<dbReference type="InterPro" id="IPR017441">
    <property type="entry name" value="Protein_kinase_ATP_BS"/>
</dbReference>
<dbReference type="PROSITE" id="PS00107">
    <property type="entry name" value="PROTEIN_KINASE_ATP"/>
    <property type="match status" value="1"/>
</dbReference>
<keyword evidence="8" id="KW-1133">Transmembrane helix</keyword>
<dbReference type="PANTHER" id="PTHR43289">
    <property type="entry name" value="MITOGEN-ACTIVATED PROTEIN KINASE KINASE KINASE 20-RELATED"/>
    <property type="match status" value="1"/>
</dbReference>
<keyword evidence="5 10" id="KW-0418">Kinase</keyword>
<evidence type="ECO:0000256" key="1">
    <source>
        <dbReference type="ARBA" id="ARBA00012513"/>
    </source>
</evidence>
<evidence type="ECO:0000259" key="9">
    <source>
        <dbReference type="PROSITE" id="PS50011"/>
    </source>
</evidence>
<feature type="transmembrane region" description="Helical" evidence="8">
    <location>
        <begin position="388"/>
        <end position="407"/>
    </location>
</feature>
<feature type="transmembrane region" description="Helical" evidence="8">
    <location>
        <begin position="413"/>
        <end position="435"/>
    </location>
</feature>
<dbReference type="InterPro" id="IPR008271">
    <property type="entry name" value="Ser/Thr_kinase_AS"/>
</dbReference>
<comment type="caution">
    <text evidence="10">The sequence shown here is derived from an EMBL/GenBank/DDBJ whole genome shotgun (WGS) entry which is preliminary data.</text>
</comment>
<dbReference type="InterPro" id="IPR000719">
    <property type="entry name" value="Prot_kinase_dom"/>
</dbReference>
<gene>
    <name evidence="10" type="ORF">ACFOW8_07700</name>
</gene>
<dbReference type="CDD" id="cd14014">
    <property type="entry name" value="STKc_PknB_like"/>
    <property type="match status" value="1"/>
</dbReference>
<name>A0ABV8L2L7_9NOCA</name>
<feature type="binding site" evidence="7">
    <location>
        <position position="42"/>
    </location>
    <ligand>
        <name>ATP</name>
        <dbReference type="ChEBI" id="CHEBI:30616"/>
    </ligand>
</feature>
<feature type="transmembrane region" description="Helical" evidence="8">
    <location>
        <begin position="484"/>
        <end position="502"/>
    </location>
</feature>
<keyword evidence="3" id="KW-0808">Transferase</keyword>
<keyword evidence="2" id="KW-0723">Serine/threonine-protein kinase</keyword>
<dbReference type="EMBL" id="JBHSBA010000003">
    <property type="protein sequence ID" value="MFC4124805.1"/>
    <property type="molecule type" value="Genomic_DNA"/>
</dbReference>
<dbReference type="SMART" id="SM00220">
    <property type="entry name" value="S_TKc"/>
    <property type="match status" value="1"/>
</dbReference>
<feature type="transmembrane region" description="Helical" evidence="8">
    <location>
        <begin position="542"/>
        <end position="563"/>
    </location>
</feature>
<feature type="transmembrane region" description="Helical" evidence="8">
    <location>
        <begin position="447"/>
        <end position="464"/>
    </location>
</feature>
<evidence type="ECO:0000256" key="2">
    <source>
        <dbReference type="ARBA" id="ARBA00022527"/>
    </source>
</evidence>
<feature type="transmembrane region" description="Helical" evidence="8">
    <location>
        <begin position="514"/>
        <end position="536"/>
    </location>
</feature>
<evidence type="ECO:0000256" key="3">
    <source>
        <dbReference type="ARBA" id="ARBA00022679"/>
    </source>
</evidence>
<dbReference type="Pfam" id="PF00069">
    <property type="entry name" value="Pkinase"/>
    <property type="match status" value="1"/>
</dbReference>
<organism evidence="10 11">
    <name type="scientific">Nocardia rhizosphaerae</name>
    <dbReference type="NCBI Taxonomy" id="1691571"/>
    <lineage>
        <taxon>Bacteria</taxon>
        <taxon>Bacillati</taxon>
        <taxon>Actinomycetota</taxon>
        <taxon>Actinomycetes</taxon>
        <taxon>Mycobacteriales</taxon>
        <taxon>Nocardiaceae</taxon>
        <taxon>Nocardia</taxon>
    </lineage>
</organism>
<feature type="transmembrane region" description="Helical" evidence="8">
    <location>
        <begin position="332"/>
        <end position="350"/>
    </location>
</feature>
<sequence>MDTRGTSETFAGYGIERILGRGGMGTVYLARHPRLPRLVALKILNSDLLGDNEIRLRFEREADLVAQLDHPNIVAVQDRGLAGDNLWIAMQYVAGCDAGALGMVDPARAIRIITEIAAALDFAHGRGILHRDVKPANILLSSPEPHQPERVLLADFGIARLRDDVNGLTQTGTFTATLAYASPEQLSGGVLDHRSDQYSLACTLFTLLSGTAPFAATNPVAVIGAHMSAPPPRVSERRPGLPPGLDMVIQRALAKDPRQRFDSCTQFALAAARELSNAAVAPRNRPTPAPTWTPEMLANAQTAITPPGFVPLPRTPQSMAPRPTAPSGQGPLLFALWFAFFALVFTTSGLDYWARWYSIEIVGTAFALLVLVPLGLAARFGFLLGPRVLSVAGVSICLAGSALTLALGDQSFARSATSAVVIASAAAVLGHAMAVQYSARPPRHPDWRIAGSLVGAPVAVVGLIELMYRTGDQGWWDLWSGSYLLQWVPPPAVVAVVLLVARRPAPEIREDAKAPFVWIVGSGLAVLAASVPIMYAQQESPLVIWTSLSLGVIAMTLAIRLVVRGLRDQS</sequence>
<evidence type="ECO:0000256" key="6">
    <source>
        <dbReference type="ARBA" id="ARBA00022840"/>
    </source>
</evidence>
<keyword evidence="11" id="KW-1185">Reference proteome</keyword>
<evidence type="ECO:0000313" key="10">
    <source>
        <dbReference type="EMBL" id="MFC4124805.1"/>
    </source>
</evidence>
<dbReference type="PROSITE" id="PS00108">
    <property type="entry name" value="PROTEIN_KINASE_ST"/>
    <property type="match status" value="1"/>
</dbReference>
<evidence type="ECO:0000256" key="5">
    <source>
        <dbReference type="ARBA" id="ARBA00022777"/>
    </source>
</evidence>